<organism evidence="10 11">
    <name type="scientific">Hephaestia caeni</name>
    <dbReference type="NCBI Taxonomy" id="645617"/>
    <lineage>
        <taxon>Bacteria</taxon>
        <taxon>Pseudomonadati</taxon>
        <taxon>Pseudomonadota</taxon>
        <taxon>Alphaproteobacteria</taxon>
        <taxon>Sphingomonadales</taxon>
        <taxon>Sphingomonadaceae</taxon>
        <taxon>Hephaestia</taxon>
    </lineage>
</organism>
<keyword evidence="4 6" id="KW-0560">Oxidoreductase</keyword>
<dbReference type="NCBIfam" id="NF004231">
    <property type="entry name" value="PRK05679.1"/>
    <property type="match status" value="1"/>
</dbReference>
<evidence type="ECO:0000256" key="6">
    <source>
        <dbReference type="HAMAP-Rule" id="MF_01629"/>
    </source>
</evidence>
<feature type="domain" description="Pyridoxine 5'-phosphate oxidase dimerisation C-terminal" evidence="9">
    <location>
        <begin position="152"/>
        <end position="192"/>
    </location>
</feature>
<feature type="binding site" evidence="6 7">
    <location>
        <position position="63"/>
    </location>
    <ligand>
        <name>FMN</name>
        <dbReference type="ChEBI" id="CHEBI:58210"/>
    </ligand>
</feature>
<accession>A0A397P2C9</accession>
<comment type="function">
    <text evidence="6">Catalyzes the oxidation of either pyridoxine 5'-phosphate (PNP) or pyridoxamine 5'-phosphate (PMP) into pyridoxal 5'-phosphate (PLP).</text>
</comment>
<feature type="binding site" evidence="6">
    <location>
        <position position="107"/>
    </location>
    <ligand>
        <name>substrate</name>
    </ligand>
</feature>
<keyword evidence="11" id="KW-1185">Reference proteome</keyword>
<feature type="binding site" evidence="6">
    <location>
        <position position="103"/>
    </location>
    <ligand>
        <name>substrate</name>
    </ligand>
</feature>
<evidence type="ECO:0000256" key="4">
    <source>
        <dbReference type="ARBA" id="ARBA00023002"/>
    </source>
</evidence>
<comment type="caution">
    <text evidence="10">The sequence shown here is derived from an EMBL/GenBank/DDBJ whole genome shotgun (WGS) entry which is preliminary data.</text>
</comment>
<evidence type="ECO:0000256" key="5">
    <source>
        <dbReference type="ARBA" id="ARBA00023096"/>
    </source>
</evidence>
<feature type="binding site" evidence="6 7">
    <location>
        <position position="62"/>
    </location>
    <ligand>
        <name>FMN</name>
        <dbReference type="ChEBI" id="CHEBI:58210"/>
    </ligand>
</feature>
<feature type="binding site" evidence="6 7">
    <location>
        <begin position="56"/>
        <end position="57"/>
    </location>
    <ligand>
        <name>FMN</name>
        <dbReference type="ChEBI" id="CHEBI:58210"/>
    </ligand>
</feature>
<dbReference type="PROSITE" id="PS01064">
    <property type="entry name" value="PYRIDOX_OXIDASE"/>
    <property type="match status" value="1"/>
</dbReference>
<evidence type="ECO:0000313" key="11">
    <source>
        <dbReference type="Proteomes" id="UP000266568"/>
    </source>
</evidence>
<dbReference type="InterPro" id="IPR011576">
    <property type="entry name" value="Pyridox_Oxase_N"/>
</dbReference>
<evidence type="ECO:0000256" key="3">
    <source>
        <dbReference type="ARBA" id="ARBA00022643"/>
    </source>
</evidence>
<dbReference type="EMBL" id="QXDC01000003">
    <property type="protein sequence ID" value="RIA43736.1"/>
    <property type="molecule type" value="Genomic_DNA"/>
</dbReference>
<dbReference type="InterPro" id="IPR012349">
    <property type="entry name" value="Split_barrel_FMN-bd"/>
</dbReference>
<evidence type="ECO:0000256" key="2">
    <source>
        <dbReference type="ARBA" id="ARBA00022630"/>
    </source>
</evidence>
<dbReference type="PIRSF" id="PIRSF000190">
    <property type="entry name" value="Pyd_amn-ph_oxd"/>
    <property type="match status" value="1"/>
</dbReference>
<dbReference type="InterPro" id="IPR019740">
    <property type="entry name" value="Pyridox_Oxase_CS"/>
</dbReference>
<feature type="binding site" evidence="6 7">
    <location>
        <position position="175"/>
    </location>
    <ligand>
        <name>FMN</name>
        <dbReference type="ChEBI" id="CHEBI:58210"/>
    </ligand>
</feature>
<feature type="binding site" evidence="6">
    <location>
        <position position="46"/>
    </location>
    <ligand>
        <name>substrate</name>
    </ligand>
</feature>
<protein>
    <recommendedName>
        <fullName evidence="6">Pyridoxine/pyridoxamine 5'-phosphate oxidase</fullName>
        <ecNumber evidence="6">1.4.3.5</ecNumber>
    </recommendedName>
    <alternativeName>
        <fullName evidence="6">PNP/PMP oxidase</fullName>
        <shortName evidence="6">PNPOx</shortName>
    </alternativeName>
    <alternativeName>
        <fullName evidence="6">Pyridoxal 5'-phosphate synthase</fullName>
    </alternativeName>
</protein>
<dbReference type="Gene3D" id="2.30.110.10">
    <property type="entry name" value="Electron Transport, Fmn-binding Protein, Chain A"/>
    <property type="match status" value="1"/>
</dbReference>
<feature type="binding site" evidence="6 7">
    <location>
        <position position="85"/>
    </location>
    <ligand>
        <name>FMN</name>
        <dbReference type="ChEBI" id="CHEBI:58210"/>
    </ligand>
</feature>
<dbReference type="Proteomes" id="UP000266568">
    <property type="component" value="Unassembled WGS sequence"/>
</dbReference>
<proteinExistence type="inferred from homology"/>
<dbReference type="UniPathway" id="UPA01068">
    <property type="reaction ID" value="UER00304"/>
</dbReference>
<dbReference type="AlphaFoldDB" id="A0A397P2C9"/>
<evidence type="ECO:0000259" key="9">
    <source>
        <dbReference type="Pfam" id="PF10590"/>
    </source>
</evidence>
<dbReference type="EC" id="1.4.3.5" evidence="6"/>
<name>A0A397P2C9_9SPHN</name>
<keyword evidence="3 6" id="KW-0288">FMN</keyword>
<evidence type="ECO:0000259" key="8">
    <source>
        <dbReference type="Pfam" id="PF01243"/>
    </source>
</evidence>
<dbReference type="GO" id="GO:0004733">
    <property type="term" value="F:pyridoxamine phosphate oxidase activity"/>
    <property type="evidence" value="ECO:0007669"/>
    <property type="project" value="UniProtKB-UniRule"/>
</dbReference>
<dbReference type="GO" id="GO:0010181">
    <property type="term" value="F:FMN binding"/>
    <property type="evidence" value="ECO:0007669"/>
    <property type="project" value="UniProtKB-UniRule"/>
</dbReference>
<feature type="binding site" evidence="6 7">
    <location>
        <position position="165"/>
    </location>
    <ligand>
        <name>FMN</name>
        <dbReference type="ChEBI" id="CHEBI:58210"/>
    </ligand>
</feature>
<dbReference type="Pfam" id="PF01243">
    <property type="entry name" value="PNPOx_N"/>
    <property type="match status" value="1"/>
</dbReference>
<sequence>MTEDPLALFDVWLAEASETEPNDPNAMALATANAAGQPAVRMVLLKGHDARGFVFYTNQQGRKASDLAENSQAALLFHWKSLRRQIRIEGPVSIVADAEADAYFATRSRDSQLGAWASDQSRPLDSRATFEARFAAVKARFADVEVPRPPHWSGYRVAPQRIEFWQDRAHRLHERRLFTRDGDGWTEGLLYP</sequence>
<dbReference type="HAMAP" id="MF_01629">
    <property type="entry name" value="PdxH"/>
    <property type="match status" value="1"/>
</dbReference>
<comment type="similarity">
    <text evidence="1 6">Belongs to the pyridoxamine 5'-phosphate oxidase family.</text>
</comment>
<gene>
    <name evidence="6" type="primary">pdxH</name>
    <name evidence="10" type="ORF">DFR49_1964</name>
</gene>
<reference evidence="10 11" key="1">
    <citation type="submission" date="2018-08" db="EMBL/GenBank/DDBJ databases">
        <title>Genomic Encyclopedia of Type Strains, Phase IV (KMG-IV): sequencing the most valuable type-strain genomes for metagenomic binning, comparative biology and taxonomic classification.</title>
        <authorList>
            <person name="Goeker M."/>
        </authorList>
    </citation>
    <scope>NUCLEOTIDE SEQUENCE [LARGE SCALE GENOMIC DNA]</scope>
    <source>
        <strain evidence="10 11">DSM 25527</strain>
    </source>
</reference>
<comment type="cofactor">
    <cofactor evidence="6 7">
        <name>FMN</name>
        <dbReference type="ChEBI" id="CHEBI:58210"/>
    </cofactor>
    <text evidence="6 7">Binds 1 FMN per subunit.</text>
</comment>
<dbReference type="InterPro" id="IPR000659">
    <property type="entry name" value="Pyridox_Oxase"/>
</dbReference>
<dbReference type="NCBIfam" id="TIGR00558">
    <property type="entry name" value="pdxH"/>
    <property type="match status" value="1"/>
</dbReference>
<dbReference type="GO" id="GO:0008615">
    <property type="term" value="P:pyridoxine biosynthetic process"/>
    <property type="evidence" value="ECO:0007669"/>
    <property type="project" value="UniProtKB-UniRule"/>
</dbReference>
<comment type="pathway">
    <text evidence="6">Cofactor metabolism; pyridoxal 5'-phosphate salvage; pyridoxal 5'-phosphate from pyridoxamine 5'-phosphate: step 1/1.</text>
</comment>
<comment type="catalytic activity">
    <reaction evidence="6">
        <text>pyridoxine 5'-phosphate + O2 = pyridoxal 5'-phosphate + H2O2</text>
        <dbReference type="Rhea" id="RHEA:15149"/>
        <dbReference type="ChEBI" id="CHEBI:15379"/>
        <dbReference type="ChEBI" id="CHEBI:16240"/>
        <dbReference type="ChEBI" id="CHEBI:58589"/>
        <dbReference type="ChEBI" id="CHEBI:597326"/>
        <dbReference type="EC" id="1.4.3.5"/>
    </reaction>
</comment>
<dbReference type="OrthoDB" id="9780392at2"/>
<dbReference type="SUPFAM" id="SSF50475">
    <property type="entry name" value="FMN-binding split barrel"/>
    <property type="match status" value="1"/>
</dbReference>
<dbReference type="Pfam" id="PF10590">
    <property type="entry name" value="PNP_phzG_C"/>
    <property type="match status" value="1"/>
</dbReference>
<dbReference type="RefSeq" id="WP_119036340.1">
    <property type="nucleotide sequence ID" value="NZ_QXDC01000003.1"/>
</dbReference>
<evidence type="ECO:0000256" key="7">
    <source>
        <dbReference type="PIRSR" id="PIRSR000190-2"/>
    </source>
</evidence>
<keyword evidence="2 6" id="KW-0285">Flavoprotein</keyword>
<feature type="binding site" evidence="6 7">
    <location>
        <begin position="120"/>
        <end position="121"/>
    </location>
    <ligand>
        <name>FMN</name>
        <dbReference type="ChEBI" id="CHEBI:58210"/>
    </ligand>
</feature>
<feature type="binding site" evidence="6">
    <location>
        <begin position="171"/>
        <end position="173"/>
    </location>
    <ligand>
        <name>substrate</name>
    </ligand>
</feature>
<evidence type="ECO:0000313" key="10">
    <source>
        <dbReference type="EMBL" id="RIA43736.1"/>
    </source>
</evidence>
<comment type="pathway">
    <text evidence="6">Cofactor metabolism; pyridoxal 5'-phosphate salvage; pyridoxal 5'-phosphate from pyridoxine 5'-phosphate: step 1/1.</text>
</comment>
<dbReference type="PANTHER" id="PTHR10851">
    <property type="entry name" value="PYRIDOXINE-5-PHOSPHATE OXIDASE"/>
    <property type="match status" value="1"/>
</dbReference>
<dbReference type="PANTHER" id="PTHR10851:SF0">
    <property type="entry name" value="PYRIDOXINE-5'-PHOSPHATE OXIDASE"/>
    <property type="match status" value="1"/>
</dbReference>
<feature type="binding site" evidence="6">
    <location>
        <position position="111"/>
    </location>
    <ligand>
        <name>substrate</name>
    </ligand>
</feature>
<evidence type="ECO:0000256" key="1">
    <source>
        <dbReference type="ARBA" id="ARBA00007301"/>
    </source>
</evidence>
<comment type="catalytic activity">
    <reaction evidence="6">
        <text>pyridoxamine 5'-phosphate + O2 + H2O = pyridoxal 5'-phosphate + H2O2 + NH4(+)</text>
        <dbReference type="Rhea" id="RHEA:15817"/>
        <dbReference type="ChEBI" id="CHEBI:15377"/>
        <dbReference type="ChEBI" id="CHEBI:15379"/>
        <dbReference type="ChEBI" id="CHEBI:16240"/>
        <dbReference type="ChEBI" id="CHEBI:28938"/>
        <dbReference type="ChEBI" id="CHEBI:58451"/>
        <dbReference type="ChEBI" id="CHEBI:597326"/>
        <dbReference type="EC" id="1.4.3.5"/>
    </reaction>
</comment>
<feature type="domain" description="Pyridoxamine 5'-phosphate oxidase N-terminal" evidence="8">
    <location>
        <begin position="15"/>
        <end position="139"/>
    </location>
</feature>
<comment type="subunit">
    <text evidence="6">Homodimer.</text>
</comment>
<feature type="binding site" evidence="6 7">
    <location>
        <begin position="41"/>
        <end position="46"/>
    </location>
    <ligand>
        <name>FMN</name>
        <dbReference type="ChEBI" id="CHEBI:58210"/>
    </ligand>
</feature>
<dbReference type="InterPro" id="IPR019576">
    <property type="entry name" value="Pyridoxamine_oxidase_dimer_C"/>
</dbReference>
<keyword evidence="5 6" id="KW-0664">Pyridoxine biosynthesis</keyword>